<protein>
    <submittedName>
        <fullName evidence="3">SEC14-like protein 2</fullName>
    </submittedName>
</protein>
<accession>A0A8X6F7J9</accession>
<dbReference type="InterPro" id="IPR036865">
    <property type="entry name" value="CRAL-TRIO_dom_sf"/>
</dbReference>
<keyword evidence="4" id="KW-1185">Reference proteome</keyword>
<feature type="non-terminal residue" evidence="3">
    <location>
        <position position="1"/>
    </location>
</feature>
<evidence type="ECO:0000313" key="4">
    <source>
        <dbReference type="Proteomes" id="UP000887116"/>
    </source>
</evidence>
<dbReference type="SUPFAM" id="SSF52087">
    <property type="entry name" value="CRAL/TRIO domain"/>
    <property type="match status" value="1"/>
</dbReference>
<evidence type="ECO:0000259" key="2">
    <source>
        <dbReference type="SMART" id="SM01100"/>
    </source>
</evidence>
<gene>
    <name evidence="3" type="primary">SEC14L2</name>
    <name evidence="3" type="ORF">TNCT_453341</name>
</gene>
<dbReference type="AlphaFoldDB" id="A0A8X6F7J9"/>
<keyword evidence="1" id="KW-0175">Coiled coil</keyword>
<dbReference type="InterPro" id="IPR051064">
    <property type="entry name" value="SEC14/CRAL-TRIO_domain"/>
</dbReference>
<dbReference type="EMBL" id="BMAO01031005">
    <property type="protein sequence ID" value="GFQ71669.1"/>
    <property type="molecule type" value="Genomic_DNA"/>
</dbReference>
<comment type="caution">
    <text evidence="3">The sequence shown here is derived from an EMBL/GenBank/DDBJ whole genome shotgun (WGS) entry which is preliminary data.</text>
</comment>
<evidence type="ECO:0000313" key="3">
    <source>
        <dbReference type="EMBL" id="GFQ71669.1"/>
    </source>
</evidence>
<evidence type="ECO:0000256" key="1">
    <source>
        <dbReference type="SAM" id="Coils"/>
    </source>
</evidence>
<name>A0A8X6F7J9_TRICU</name>
<dbReference type="PANTHER" id="PTHR23324:SF83">
    <property type="entry name" value="SEC14-LIKE PROTEIN 2"/>
    <property type="match status" value="1"/>
</dbReference>
<dbReference type="Gene3D" id="3.40.525.10">
    <property type="entry name" value="CRAL-TRIO lipid binding domain"/>
    <property type="match status" value="1"/>
</dbReference>
<dbReference type="SMART" id="SM01100">
    <property type="entry name" value="CRAL_TRIO_N"/>
    <property type="match status" value="1"/>
</dbReference>
<proteinExistence type="predicted"/>
<sequence>MPLSRKLPSFQDVTAYEKSVVEELRKRTFHDLTPKMQEDETLFYRFCKARNYDLEEAEVMLRKHISWAKEMKMDTFLTSYKPPEVLNKYYCGGVLCHDKEGSVVAYFDIGNLDVKGLWSSSKSLDLLKTILLNLQQELVELELQNKKLGTSLTKIGYIYNLENLTFSNAIHKK</sequence>
<dbReference type="GO" id="GO:0005737">
    <property type="term" value="C:cytoplasm"/>
    <property type="evidence" value="ECO:0007669"/>
    <property type="project" value="TreeGrafter"/>
</dbReference>
<feature type="coiled-coil region" evidence="1">
    <location>
        <begin position="124"/>
        <end position="151"/>
    </location>
</feature>
<dbReference type="InterPro" id="IPR011074">
    <property type="entry name" value="CRAL/TRIO_N_dom"/>
</dbReference>
<dbReference type="SUPFAM" id="SSF46938">
    <property type="entry name" value="CRAL/TRIO N-terminal domain"/>
    <property type="match status" value="1"/>
</dbReference>
<dbReference type="OrthoDB" id="6423696at2759"/>
<dbReference type="InterPro" id="IPR036273">
    <property type="entry name" value="CRAL/TRIO_N_dom_sf"/>
</dbReference>
<reference evidence="3" key="1">
    <citation type="submission" date="2020-07" db="EMBL/GenBank/DDBJ databases">
        <title>Multicomponent nature underlies the extraordinary mechanical properties of spider dragline silk.</title>
        <authorList>
            <person name="Kono N."/>
            <person name="Nakamura H."/>
            <person name="Mori M."/>
            <person name="Yoshida Y."/>
            <person name="Ohtoshi R."/>
            <person name="Malay A.D."/>
            <person name="Moran D.A.P."/>
            <person name="Tomita M."/>
            <person name="Numata K."/>
            <person name="Arakawa K."/>
        </authorList>
    </citation>
    <scope>NUCLEOTIDE SEQUENCE</scope>
</reference>
<organism evidence="3 4">
    <name type="scientific">Trichonephila clavata</name>
    <name type="common">Joro spider</name>
    <name type="synonym">Nephila clavata</name>
    <dbReference type="NCBI Taxonomy" id="2740835"/>
    <lineage>
        <taxon>Eukaryota</taxon>
        <taxon>Metazoa</taxon>
        <taxon>Ecdysozoa</taxon>
        <taxon>Arthropoda</taxon>
        <taxon>Chelicerata</taxon>
        <taxon>Arachnida</taxon>
        <taxon>Araneae</taxon>
        <taxon>Araneomorphae</taxon>
        <taxon>Entelegynae</taxon>
        <taxon>Araneoidea</taxon>
        <taxon>Nephilidae</taxon>
        <taxon>Trichonephila</taxon>
    </lineage>
</organism>
<feature type="domain" description="CRAL/TRIO N-terminal" evidence="2">
    <location>
        <begin position="39"/>
        <end position="64"/>
    </location>
</feature>
<dbReference type="PANTHER" id="PTHR23324">
    <property type="entry name" value="SEC14 RELATED PROTEIN"/>
    <property type="match status" value="1"/>
</dbReference>
<dbReference type="Proteomes" id="UP000887116">
    <property type="component" value="Unassembled WGS sequence"/>
</dbReference>
<dbReference type="Pfam" id="PF03765">
    <property type="entry name" value="CRAL_TRIO_N"/>
    <property type="match status" value="1"/>
</dbReference>